<proteinExistence type="predicted"/>
<dbReference type="SUPFAM" id="SSF47473">
    <property type="entry name" value="EF-hand"/>
    <property type="match status" value="2"/>
</dbReference>
<feature type="region of interest" description="Disordered" evidence="1">
    <location>
        <begin position="18"/>
        <end position="114"/>
    </location>
</feature>
<sequence length="609" mass="66586">MAAMLVASFCIVVVPTGCRRTDVPPNAQVSSDEVSSGQVSSGQPNGDQLNEPAGATQDPPGDVQQEHAAAMSDVGDPQATDPPAKMAALVDTGDRDTGDRDTGDRDTGDRDTGDRDMAEQAALLSGSQPQDPLLPGSDSMVAVEPSDPLADIDWHRVWVPTTLGPLIIDLDLRINDHPIDDAMNQWVVSVLEDAAAGTGDPTSWKSLADHVQSQPMLFGDAVVRSVANLDNVHRLYDRNRNRMVEVDEATRFLFQASNFASAFRVLGTRSFRHANRDDSTLWQVIDADGNGRLDDRERVASGQVIATRLDRNGDSKISIDEARPMSAGATDQAWDRRRTHRRGDVAMDLDGYIDWSTVAYVLQRDDPTLVFHIQRNLKDVLDQDQNQSVSTQEAEGLLEVPADLRLAIQWDASTSEENTGTRLDAPEIHQILSGRPMESAATIHGDSPSGGTRSLMYADDRIRVVIETVASAQAVGDSIWRWQIRGRAAEVSDVVFAWLDTNNDRSISQREQSAAADRLESVTTIDDLPDTIWIRLGRGDPALDDQTFSMSRPVVTEDQDQRPRWASAMDANQDGDISPVEFLGTPKQFANFDHNGDGFIGGDEIEAQD</sequence>
<evidence type="ECO:0000313" key="2">
    <source>
        <dbReference type="EMBL" id="QDT08049.1"/>
    </source>
</evidence>
<dbReference type="EMBL" id="CP036525">
    <property type="protein sequence ID" value="QDT08049.1"/>
    <property type="molecule type" value="Genomic_DNA"/>
</dbReference>
<feature type="compositionally biased region" description="Basic and acidic residues" evidence="1">
    <location>
        <begin position="92"/>
        <end position="114"/>
    </location>
</feature>
<dbReference type="KEGG" id="rlc:K227x_64790"/>
<dbReference type="PROSITE" id="PS00018">
    <property type="entry name" value="EF_HAND_1"/>
    <property type="match status" value="1"/>
</dbReference>
<dbReference type="InterPro" id="IPR018247">
    <property type="entry name" value="EF_Hand_1_Ca_BS"/>
</dbReference>
<evidence type="ECO:0000313" key="3">
    <source>
        <dbReference type="Proteomes" id="UP000318538"/>
    </source>
</evidence>
<keyword evidence="3" id="KW-1185">Reference proteome</keyword>
<gene>
    <name evidence="2" type="ORF">K227x_64790</name>
</gene>
<accession>A0A517NLT4</accession>
<evidence type="ECO:0000256" key="1">
    <source>
        <dbReference type="SAM" id="MobiDB-lite"/>
    </source>
</evidence>
<reference evidence="2 3" key="1">
    <citation type="submission" date="2019-02" db="EMBL/GenBank/DDBJ databases">
        <title>Deep-cultivation of Planctomycetes and their phenomic and genomic characterization uncovers novel biology.</title>
        <authorList>
            <person name="Wiegand S."/>
            <person name="Jogler M."/>
            <person name="Boedeker C."/>
            <person name="Pinto D."/>
            <person name="Vollmers J."/>
            <person name="Rivas-Marin E."/>
            <person name="Kohn T."/>
            <person name="Peeters S.H."/>
            <person name="Heuer A."/>
            <person name="Rast P."/>
            <person name="Oberbeckmann S."/>
            <person name="Bunk B."/>
            <person name="Jeske O."/>
            <person name="Meyerdierks A."/>
            <person name="Storesund J.E."/>
            <person name="Kallscheuer N."/>
            <person name="Luecker S."/>
            <person name="Lage O.M."/>
            <person name="Pohl T."/>
            <person name="Merkel B.J."/>
            <person name="Hornburger P."/>
            <person name="Mueller R.-W."/>
            <person name="Bruemmer F."/>
            <person name="Labrenz M."/>
            <person name="Spormann A.M."/>
            <person name="Op den Camp H."/>
            <person name="Overmann J."/>
            <person name="Amann R."/>
            <person name="Jetten M.S.M."/>
            <person name="Mascher T."/>
            <person name="Medema M.H."/>
            <person name="Devos D.P."/>
            <person name="Kaster A.-K."/>
            <person name="Ovreas L."/>
            <person name="Rohde M."/>
            <person name="Galperin M.Y."/>
            <person name="Jogler C."/>
        </authorList>
    </citation>
    <scope>NUCLEOTIDE SEQUENCE [LARGE SCALE GENOMIC DNA]</scope>
    <source>
        <strain evidence="2 3">K22_7</strain>
    </source>
</reference>
<organism evidence="2 3">
    <name type="scientific">Rubripirellula lacrimiformis</name>
    <dbReference type="NCBI Taxonomy" id="1930273"/>
    <lineage>
        <taxon>Bacteria</taxon>
        <taxon>Pseudomonadati</taxon>
        <taxon>Planctomycetota</taxon>
        <taxon>Planctomycetia</taxon>
        <taxon>Pirellulales</taxon>
        <taxon>Pirellulaceae</taxon>
        <taxon>Rubripirellula</taxon>
    </lineage>
</organism>
<dbReference type="Gene3D" id="1.10.238.10">
    <property type="entry name" value="EF-hand"/>
    <property type="match status" value="1"/>
</dbReference>
<feature type="compositionally biased region" description="Low complexity" evidence="1">
    <location>
        <begin position="28"/>
        <end position="43"/>
    </location>
</feature>
<dbReference type="AlphaFoldDB" id="A0A517NLT4"/>
<protein>
    <submittedName>
        <fullName evidence="2">EF hand</fullName>
    </submittedName>
</protein>
<dbReference type="InterPro" id="IPR011992">
    <property type="entry name" value="EF-hand-dom_pair"/>
</dbReference>
<dbReference type="Proteomes" id="UP000318538">
    <property type="component" value="Chromosome"/>
</dbReference>
<name>A0A517NLT4_9BACT</name>